<dbReference type="Pfam" id="PF00069">
    <property type="entry name" value="Pkinase"/>
    <property type="match status" value="2"/>
</dbReference>
<keyword evidence="1" id="KW-0547">Nucleotide-binding</keyword>
<feature type="compositionally biased region" description="Polar residues" evidence="2">
    <location>
        <begin position="738"/>
        <end position="765"/>
    </location>
</feature>
<dbReference type="SMART" id="SM00220">
    <property type="entry name" value="S_TKc"/>
    <property type="match status" value="1"/>
</dbReference>
<sequence length="880" mass="97552">MCPGLVQAMETEYWCFYNCLRDLKAENLLLISDGQWKLCDFGSVSTNHKVFERAEEMGIEEDNIRKHTTPGYRAPEMWDLFRREVISEKVDIWALGCLLFRICYFKNAFDGESKLQILNGNYRIPESPKYSSSVTDLIKDMLQGAPDERPDITQIWFRVNELLPANLQKSLPDQPPEMGSSKPASKSSPAPRRSPPPPPPSSGEPASSGGPLGAFWATQHAKTSVVSEDNKGMPIFDEPNSHNSHPQPNKPSPAATNNRSRVSKDDAFNSFVADFDTVMVINLRRKRRWRLRSQRQELQDLKQTLASKTVSSSPSRDSPGMLCSASSTPSRDKVEGTVWDLQQDRSDWSTGSSDPNSWQPFSDASKGNINQSVRTKSKPASASQGFEPWGFETESFRAAASQSSASATTTAQRSMIDYPLFLCCKLYRAVENLLLISDGQWKLCDFGSVSTNHKVFERAEEMGIEEDNIRKHTTPGYRAPEMWDLFRREVISEKVDIWALGCLLFRICYFKNAFDGESKLQILNGNYRIPESPKYSSSVTDLIKDMLQGSPAERPDITQIWFRVNELLPVNLQNSLPDQPPEMGSSKPASKSSPAPRRSPPPPPPSSGEPASSGGPLGAFWATQHAKTSVVSEGNKGMPIFDEPNSHNSHHSHKTSPAATTNRSRVSKDDAFNSFVADFDTTKLDNGNKPAKEEALVAEVERLKEELKRTKSEKAEITAKFEKLSAICRSQRQELQDLKQTIASKTVSSSPSRDSPGMRSTSSTPSRDKVEGTVWDLQQDRSDWSTGSSDPNSWQPFGDASKGNNNQSVRTKSKPASASQGFEPWGFETESFRAAASQSSASATTTAQRFVSSGSSSQRLGNTKMRENQKAAQPAGWAGF</sequence>
<reference evidence="4" key="1">
    <citation type="submission" date="2019-12" db="EMBL/GenBank/DDBJ databases">
        <title>Genome sequencing and annotation of Brassica cretica.</title>
        <authorList>
            <person name="Studholme D.J."/>
            <person name="Sarris P.F."/>
        </authorList>
    </citation>
    <scope>NUCLEOTIDE SEQUENCE</scope>
    <source>
        <strain evidence="4">PFS-001/15</strain>
        <tissue evidence="4">Leaf</tissue>
    </source>
</reference>
<evidence type="ECO:0000256" key="2">
    <source>
        <dbReference type="SAM" id="MobiDB-lite"/>
    </source>
</evidence>
<dbReference type="GO" id="GO:0004674">
    <property type="term" value="F:protein serine/threonine kinase activity"/>
    <property type="evidence" value="ECO:0007669"/>
    <property type="project" value="TreeGrafter"/>
</dbReference>
<evidence type="ECO:0000259" key="3">
    <source>
        <dbReference type="PROSITE" id="PS50011"/>
    </source>
</evidence>
<dbReference type="AlphaFoldDB" id="A0A8S9I7D8"/>
<evidence type="ECO:0000256" key="1">
    <source>
        <dbReference type="ARBA" id="ARBA00022741"/>
    </source>
</evidence>
<feature type="compositionally biased region" description="Low complexity" evidence="2">
    <location>
        <begin position="834"/>
        <end position="848"/>
    </location>
</feature>
<feature type="region of interest" description="Disordered" evidence="2">
    <location>
        <begin position="302"/>
        <end position="384"/>
    </location>
</feature>
<feature type="domain" description="Protein kinase" evidence="3">
    <location>
        <begin position="257"/>
        <end position="568"/>
    </location>
</feature>
<dbReference type="GO" id="GO:0005524">
    <property type="term" value="F:ATP binding"/>
    <property type="evidence" value="ECO:0007669"/>
    <property type="project" value="InterPro"/>
</dbReference>
<proteinExistence type="predicted"/>
<feature type="compositionally biased region" description="Polar residues" evidence="2">
    <location>
        <begin position="655"/>
        <end position="664"/>
    </location>
</feature>
<feature type="compositionally biased region" description="Polar residues" evidence="2">
    <location>
        <begin position="348"/>
        <end position="384"/>
    </location>
</feature>
<dbReference type="GO" id="GO:0005737">
    <property type="term" value="C:cytoplasm"/>
    <property type="evidence" value="ECO:0007669"/>
    <property type="project" value="TreeGrafter"/>
</dbReference>
<feature type="domain" description="Protein kinase" evidence="3">
    <location>
        <begin position="1"/>
        <end position="163"/>
    </location>
</feature>
<feature type="region of interest" description="Disordered" evidence="2">
    <location>
        <begin position="572"/>
        <end position="666"/>
    </location>
</feature>
<feature type="compositionally biased region" description="Polar residues" evidence="2">
    <location>
        <begin position="302"/>
        <end position="316"/>
    </location>
</feature>
<gene>
    <name evidence="4" type="ORF">F2Q68_00024619</name>
</gene>
<evidence type="ECO:0000313" key="4">
    <source>
        <dbReference type="EMBL" id="KAF2565488.1"/>
    </source>
</evidence>
<accession>A0A8S9I7D8</accession>
<name>A0A8S9I7D8_BRACR</name>
<feature type="region of interest" description="Disordered" evidence="2">
    <location>
        <begin position="737"/>
        <end position="880"/>
    </location>
</feature>
<feature type="compositionally biased region" description="Pro residues" evidence="2">
    <location>
        <begin position="597"/>
        <end position="607"/>
    </location>
</feature>
<protein>
    <recommendedName>
        <fullName evidence="3">Protein kinase domain-containing protein</fullName>
    </recommendedName>
</protein>
<comment type="caution">
    <text evidence="4">The sequence shown here is derived from an EMBL/GenBank/DDBJ whole genome shotgun (WGS) entry which is preliminary data.</text>
</comment>
<dbReference type="PANTHER" id="PTHR22967">
    <property type="entry name" value="SERINE/THREONINE PROTEIN KINASE"/>
    <property type="match status" value="1"/>
</dbReference>
<feature type="compositionally biased region" description="Polar residues" evidence="2">
    <location>
        <begin position="802"/>
        <end position="820"/>
    </location>
</feature>
<dbReference type="Proteomes" id="UP000712281">
    <property type="component" value="Unassembled WGS sequence"/>
</dbReference>
<feature type="compositionally biased region" description="Low complexity" evidence="2">
    <location>
        <begin position="584"/>
        <end position="596"/>
    </location>
</feature>
<feature type="compositionally biased region" description="Pro residues" evidence="2">
    <location>
        <begin position="192"/>
        <end position="202"/>
    </location>
</feature>
<dbReference type="Gene3D" id="1.10.510.10">
    <property type="entry name" value="Transferase(Phosphotransferase) domain 1"/>
    <property type="match status" value="2"/>
</dbReference>
<dbReference type="InterPro" id="IPR000719">
    <property type="entry name" value="Prot_kinase_dom"/>
</dbReference>
<feature type="compositionally biased region" description="Polar residues" evidence="2">
    <location>
        <begin position="784"/>
        <end position="795"/>
    </location>
</feature>
<organism evidence="4 5">
    <name type="scientific">Brassica cretica</name>
    <name type="common">Mustard</name>
    <dbReference type="NCBI Taxonomy" id="69181"/>
    <lineage>
        <taxon>Eukaryota</taxon>
        <taxon>Viridiplantae</taxon>
        <taxon>Streptophyta</taxon>
        <taxon>Embryophyta</taxon>
        <taxon>Tracheophyta</taxon>
        <taxon>Spermatophyta</taxon>
        <taxon>Magnoliopsida</taxon>
        <taxon>eudicotyledons</taxon>
        <taxon>Gunneridae</taxon>
        <taxon>Pentapetalae</taxon>
        <taxon>rosids</taxon>
        <taxon>malvids</taxon>
        <taxon>Brassicales</taxon>
        <taxon>Brassicaceae</taxon>
        <taxon>Brassiceae</taxon>
        <taxon>Brassica</taxon>
    </lineage>
</organism>
<evidence type="ECO:0000313" key="5">
    <source>
        <dbReference type="Proteomes" id="UP000712281"/>
    </source>
</evidence>
<feature type="region of interest" description="Disordered" evidence="2">
    <location>
        <begin position="168"/>
        <end position="261"/>
    </location>
</feature>
<feature type="compositionally biased region" description="Polar residues" evidence="2">
    <location>
        <begin position="849"/>
        <end position="861"/>
    </location>
</feature>
<feature type="compositionally biased region" description="Low complexity" evidence="2">
    <location>
        <begin position="179"/>
        <end position="191"/>
    </location>
</feature>
<dbReference type="PANTHER" id="PTHR22967:SF106">
    <property type="entry name" value="PROTEIN KINASE DOMAIN-CONTAINING PROTEIN"/>
    <property type="match status" value="1"/>
</dbReference>
<dbReference type="InterPro" id="IPR011009">
    <property type="entry name" value="Kinase-like_dom_sf"/>
</dbReference>
<dbReference type="SUPFAM" id="SSF56112">
    <property type="entry name" value="Protein kinase-like (PK-like)"/>
    <property type="match status" value="2"/>
</dbReference>
<dbReference type="PROSITE" id="PS50011">
    <property type="entry name" value="PROTEIN_KINASE_DOM"/>
    <property type="match status" value="2"/>
</dbReference>
<dbReference type="EMBL" id="QGKW02001911">
    <property type="protein sequence ID" value="KAF2565488.1"/>
    <property type="molecule type" value="Genomic_DNA"/>
</dbReference>